<name>M5RQQ9_9BACT</name>
<organism evidence="2 3">
    <name type="scientific">Rhodopirellula maiorica SM1</name>
    <dbReference type="NCBI Taxonomy" id="1265738"/>
    <lineage>
        <taxon>Bacteria</taxon>
        <taxon>Pseudomonadati</taxon>
        <taxon>Planctomycetota</taxon>
        <taxon>Planctomycetia</taxon>
        <taxon>Pirellulales</taxon>
        <taxon>Pirellulaceae</taxon>
        <taxon>Novipirellula</taxon>
    </lineage>
</organism>
<sequence length="75" mass="8332">MQRRKGYRVWIPERELYSAVICPQTQESSKLDDCKPSGLQEEKAADPLPGKVPAWMKGLQNTNTGGSDAKKVQEG</sequence>
<keyword evidence="3" id="KW-1185">Reference proteome</keyword>
<gene>
    <name evidence="2" type="ORF">RMSM_06815</name>
</gene>
<reference evidence="2 3" key="1">
    <citation type="journal article" date="2013" name="Mar. Genomics">
        <title>Expression of sulfatases in Rhodopirellula baltica and the diversity of sulfatases in the genus Rhodopirellula.</title>
        <authorList>
            <person name="Wegner C.E."/>
            <person name="Richter-Heitmann T."/>
            <person name="Klindworth A."/>
            <person name="Klockow C."/>
            <person name="Richter M."/>
            <person name="Achstetter T."/>
            <person name="Glockner F.O."/>
            <person name="Harder J."/>
        </authorList>
    </citation>
    <scope>NUCLEOTIDE SEQUENCE [LARGE SCALE GENOMIC DNA]</scope>
    <source>
        <strain evidence="2 3">SM1</strain>
    </source>
</reference>
<evidence type="ECO:0000313" key="3">
    <source>
        <dbReference type="Proteomes" id="UP000011991"/>
    </source>
</evidence>
<evidence type="ECO:0000256" key="1">
    <source>
        <dbReference type="SAM" id="MobiDB-lite"/>
    </source>
</evidence>
<dbReference type="EMBL" id="ANOG01000974">
    <property type="protein sequence ID" value="EMI16279.1"/>
    <property type="molecule type" value="Genomic_DNA"/>
</dbReference>
<evidence type="ECO:0000313" key="2">
    <source>
        <dbReference type="EMBL" id="EMI16279.1"/>
    </source>
</evidence>
<feature type="region of interest" description="Disordered" evidence="1">
    <location>
        <begin position="27"/>
        <end position="75"/>
    </location>
</feature>
<proteinExistence type="predicted"/>
<accession>M5RQQ9</accession>
<protein>
    <submittedName>
        <fullName evidence="2">Uncharacterized protein</fullName>
    </submittedName>
</protein>
<feature type="compositionally biased region" description="Basic and acidic residues" evidence="1">
    <location>
        <begin position="29"/>
        <end position="45"/>
    </location>
</feature>
<dbReference type="AlphaFoldDB" id="M5RQQ9"/>
<dbReference type="Proteomes" id="UP000011991">
    <property type="component" value="Unassembled WGS sequence"/>
</dbReference>
<dbReference type="PATRIC" id="fig|1265738.3.peg.6808"/>
<comment type="caution">
    <text evidence="2">The sequence shown here is derived from an EMBL/GenBank/DDBJ whole genome shotgun (WGS) entry which is preliminary data.</text>
</comment>